<dbReference type="PANTHER" id="PTHR30149:SF0">
    <property type="entry name" value="HYDROGENASE MATURATION FACTOR HYPD"/>
    <property type="match status" value="1"/>
</dbReference>
<gene>
    <name evidence="4" type="primary">hypD</name>
    <name evidence="4" type="ORF">LOC68_10780</name>
</gene>
<reference evidence="4" key="1">
    <citation type="submission" date="2021-11" db="EMBL/GenBank/DDBJ databases">
        <title>Genome sequence.</title>
        <authorList>
            <person name="Sun Q."/>
        </authorList>
    </citation>
    <scope>NUCLEOTIDE SEQUENCE</scope>
    <source>
        <strain evidence="4">JC732</strain>
    </source>
</reference>
<evidence type="ECO:0000313" key="4">
    <source>
        <dbReference type="EMBL" id="MCC9628884.1"/>
    </source>
</evidence>
<dbReference type="GO" id="GO:0005506">
    <property type="term" value="F:iron ion binding"/>
    <property type="evidence" value="ECO:0007669"/>
    <property type="project" value="TreeGrafter"/>
</dbReference>
<dbReference type="EMBL" id="JAJKFT010000004">
    <property type="protein sequence ID" value="MCC9628884.1"/>
    <property type="molecule type" value="Genomic_DNA"/>
</dbReference>
<evidence type="ECO:0000313" key="5">
    <source>
        <dbReference type="Proteomes" id="UP001139103"/>
    </source>
</evidence>
<dbReference type="GO" id="GO:0051604">
    <property type="term" value="P:protein maturation"/>
    <property type="evidence" value="ECO:0007669"/>
    <property type="project" value="TreeGrafter"/>
</dbReference>
<dbReference type="AlphaFoldDB" id="A0A9X1MLL6"/>
<comment type="caution">
    <text evidence="4">The sequence shown here is derived from an EMBL/GenBank/DDBJ whole genome shotgun (WGS) entry which is preliminary data.</text>
</comment>
<proteinExistence type="inferred from homology"/>
<sequence length="369" mass="40210">MKYVDEFRDADACQQMVEAVRRQATRCWTVMEVCGGQTHGLLRWGIDQQLDGVVKLLHGPGCPVCVTATSFIDRAVALSKRPGVIVTSFGDMLRVPGSDESLLQARCGGGNVKLVYSPLDAVQLAREQPETEVVFFAVGFETTTPATALAVKQAAAWNLTNFSLLVAHVRVQPAMEMIAAEEPRLVDGFLAAGHVCAVAGYRSYESLVAQYQLPVVVTGFEPLDLLIGIRECVEQLERQAPALTNCYSRCVAEAGNPYAQNHVADVFEAVDREWRGLGVIEQGGLGLRPEWRHFDATQKFSVEPMVADQLPICPGGEIMTGRLKPVECPFFGRECTPETPLGAPMVSSEGACAAYYRYASPQRSVRSPI</sequence>
<keyword evidence="2" id="KW-0479">Metal-binding</keyword>
<accession>A0A9X1MLL6</accession>
<name>A0A9X1MLL6_9BACT</name>
<dbReference type="PIRSF" id="PIRSF005622">
    <property type="entry name" value="Hydrgn_mat_hypD"/>
    <property type="match status" value="1"/>
</dbReference>
<dbReference type="Gene3D" id="6.10.20.100">
    <property type="match status" value="1"/>
</dbReference>
<dbReference type="RefSeq" id="WP_230218384.1">
    <property type="nucleotide sequence ID" value="NZ_JAJKFT010000004.1"/>
</dbReference>
<organism evidence="4 5">
    <name type="scientific">Blastopirellula sediminis</name>
    <dbReference type="NCBI Taxonomy" id="2894196"/>
    <lineage>
        <taxon>Bacteria</taxon>
        <taxon>Pseudomonadati</taxon>
        <taxon>Planctomycetota</taxon>
        <taxon>Planctomycetia</taxon>
        <taxon>Pirellulales</taxon>
        <taxon>Pirellulaceae</taxon>
        <taxon>Blastopirellula</taxon>
    </lineage>
</organism>
<dbReference type="PANTHER" id="PTHR30149">
    <property type="entry name" value="HYDROGENASE PROTEIN ASSEMBLY PROTEIN HYPD"/>
    <property type="match status" value="1"/>
</dbReference>
<dbReference type="Pfam" id="PF01924">
    <property type="entry name" value="HypD"/>
    <property type="match status" value="1"/>
</dbReference>
<protein>
    <submittedName>
        <fullName evidence="4">Hydrogenase formation protein HypD</fullName>
    </submittedName>
</protein>
<dbReference type="Proteomes" id="UP001139103">
    <property type="component" value="Unassembled WGS sequence"/>
</dbReference>
<dbReference type="GO" id="GO:0070025">
    <property type="term" value="F:carbon monoxide binding"/>
    <property type="evidence" value="ECO:0007669"/>
    <property type="project" value="TreeGrafter"/>
</dbReference>
<dbReference type="Gene3D" id="3.40.50.11740">
    <property type="entry name" value="HypD, alpha/beta domain 2"/>
    <property type="match status" value="2"/>
</dbReference>
<comment type="similarity">
    <text evidence="1">Belongs to the HypD family.</text>
</comment>
<dbReference type="InterPro" id="IPR042244">
    <property type="entry name" value="HypD_2_sf"/>
</dbReference>
<keyword evidence="3" id="KW-0408">Iron</keyword>
<dbReference type="NCBIfam" id="TIGR00075">
    <property type="entry name" value="hypD"/>
    <property type="match status" value="1"/>
</dbReference>
<dbReference type="InterPro" id="IPR002780">
    <property type="entry name" value="Hyd_form_HypD"/>
</dbReference>
<evidence type="ECO:0000256" key="1">
    <source>
        <dbReference type="ARBA" id="ARBA00007888"/>
    </source>
</evidence>
<dbReference type="GO" id="GO:0051539">
    <property type="term" value="F:4 iron, 4 sulfur cluster binding"/>
    <property type="evidence" value="ECO:0007669"/>
    <property type="project" value="TreeGrafter"/>
</dbReference>
<evidence type="ECO:0000256" key="2">
    <source>
        <dbReference type="ARBA" id="ARBA00022723"/>
    </source>
</evidence>
<dbReference type="InterPro" id="IPR042243">
    <property type="entry name" value="HypD_1"/>
</dbReference>
<evidence type="ECO:0000256" key="3">
    <source>
        <dbReference type="ARBA" id="ARBA00023004"/>
    </source>
</evidence>
<keyword evidence="5" id="KW-1185">Reference proteome</keyword>